<gene>
    <name evidence="1" type="ORF">PISMIDRAFT_41883</name>
</gene>
<feature type="non-terminal residue" evidence="1">
    <location>
        <position position="157"/>
    </location>
</feature>
<reference evidence="2" key="2">
    <citation type="submission" date="2015-01" db="EMBL/GenBank/DDBJ databases">
        <title>Evolutionary Origins and Diversification of the Mycorrhizal Mutualists.</title>
        <authorList>
            <consortium name="DOE Joint Genome Institute"/>
            <consortium name="Mycorrhizal Genomics Consortium"/>
            <person name="Kohler A."/>
            <person name="Kuo A."/>
            <person name="Nagy L.G."/>
            <person name="Floudas D."/>
            <person name="Copeland A."/>
            <person name="Barry K.W."/>
            <person name="Cichocki N."/>
            <person name="Veneault-Fourrey C."/>
            <person name="LaButti K."/>
            <person name="Lindquist E.A."/>
            <person name="Lipzen A."/>
            <person name="Lundell T."/>
            <person name="Morin E."/>
            <person name="Murat C."/>
            <person name="Riley R."/>
            <person name="Ohm R."/>
            <person name="Sun H."/>
            <person name="Tunlid A."/>
            <person name="Henrissat B."/>
            <person name="Grigoriev I.V."/>
            <person name="Hibbett D.S."/>
            <person name="Martin F."/>
        </authorList>
    </citation>
    <scope>NUCLEOTIDE SEQUENCE [LARGE SCALE GENOMIC DNA]</scope>
    <source>
        <strain evidence="2">441</strain>
    </source>
</reference>
<organism evidence="1 2">
    <name type="scientific">Pisolithus microcarpus 441</name>
    <dbReference type="NCBI Taxonomy" id="765257"/>
    <lineage>
        <taxon>Eukaryota</taxon>
        <taxon>Fungi</taxon>
        <taxon>Dikarya</taxon>
        <taxon>Basidiomycota</taxon>
        <taxon>Agaricomycotina</taxon>
        <taxon>Agaricomycetes</taxon>
        <taxon>Agaricomycetidae</taxon>
        <taxon>Boletales</taxon>
        <taxon>Sclerodermatineae</taxon>
        <taxon>Pisolithaceae</taxon>
        <taxon>Pisolithus</taxon>
    </lineage>
</organism>
<evidence type="ECO:0000313" key="2">
    <source>
        <dbReference type="Proteomes" id="UP000054018"/>
    </source>
</evidence>
<dbReference type="EMBL" id="KN833854">
    <property type="protein sequence ID" value="KIK16549.1"/>
    <property type="molecule type" value="Genomic_DNA"/>
</dbReference>
<reference evidence="1 2" key="1">
    <citation type="submission" date="2014-04" db="EMBL/GenBank/DDBJ databases">
        <authorList>
            <consortium name="DOE Joint Genome Institute"/>
            <person name="Kuo A."/>
            <person name="Kohler A."/>
            <person name="Costa M.D."/>
            <person name="Nagy L.G."/>
            <person name="Floudas D."/>
            <person name="Copeland A."/>
            <person name="Barry K.W."/>
            <person name="Cichocki N."/>
            <person name="Veneault-Fourrey C."/>
            <person name="LaButti K."/>
            <person name="Lindquist E.A."/>
            <person name="Lipzen A."/>
            <person name="Lundell T."/>
            <person name="Morin E."/>
            <person name="Murat C."/>
            <person name="Sun H."/>
            <person name="Tunlid A."/>
            <person name="Henrissat B."/>
            <person name="Grigoriev I.V."/>
            <person name="Hibbett D.S."/>
            <person name="Martin F."/>
            <person name="Nordberg H.P."/>
            <person name="Cantor M.N."/>
            <person name="Hua S.X."/>
        </authorList>
    </citation>
    <scope>NUCLEOTIDE SEQUENCE [LARGE SCALE GENOMIC DNA]</scope>
    <source>
        <strain evidence="1 2">441</strain>
    </source>
</reference>
<name>A0A0C9YRS8_9AGAM</name>
<evidence type="ECO:0000313" key="1">
    <source>
        <dbReference type="EMBL" id="KIK16549.1"/>
    </source>
</evidence>
<keyword evidence="2" id="KW-1185">Reference proteome</keyword>
<dbReference type="Proteomes" id="UP000054018">
    <property type="component" value="Unassembled WGS sequence"/>
</dbReference>
<dbReference type="HOGENOM" id="CLU_115048_0_0_1"/>
<dbReference type="OrthoDB" id="2690194at2759"/>
<protein>
    <submittedName>
        <fullName evidence="1">Uncharacterized protein</fullName>
    </submittedName>
</protein>
<accession>A0A0C9YRS8</accession>
<sequence length="157" mass="17572">MATELTLAGTGKPVDHKAHHDLESFFYVLLGISVLYDKPHKLKPEGELSECFDVYFNTSQPSLLKTITIQLQLGWSIKLLKHISLYFQPLIPLFNELHQKIIMPMTIASGSFISGDPITHDYMIKCLVNMLCKLPDWCWDARAPPNDGQDGSGVSVG</sequence>
<proteinExistence type="predicted"/>
<dbReference type="AlphaFoldDB" id="A0A0C9YRS8"/>